<dbReference type="InterPro" id="IPR005184">
    <property type="entry name" value="DUF306_Meta_HslJ"/>
</dbReference>
<proteinExistence type="predicted"/>
<dbReference type="Proteomes" id="UP000535937">
    <property type="component" value="Unassembled WGS sequence"/>
</dbReference>
<keyword evidence="3" id="KW-1185">Reference proteome</keyword>
<dbReference type="PANTHER" id="PTHR35535:SF1">
    <property type="entry name" value="HEAT SHOCK PROTEIN HSLJ"/>
    <property type="match status" value="1"/>
</dbReference>
<dbReference type="PROSITE" id="PS51257">
    <property type="entry name" value="PROKAR_LIPOPROTEIN"/>
    <property type="match status" value="1"/>
</dbReference>
<dbReference type="AlphaFoldDB" id="A0A7W4WBH9"/>
<feature type="domain" description="DUF306" evidence="1">
    <location>
        <begin position="41"/>
        <end position="143"/>
    </location>
</feature>
<dbReference type="Pfam" id="PF03724">
    <property type="entry name" value="META"/>
    <property type="match status" value="1"/>
</dbReference>
<sequence length="157" mass="16887">MSRAVQLWLAGVIVVAVGCAGMGTTGPKITQSAGDPNSVCGNKWELKRLRVNGEAIAIEDNERFTFLCNRDGNVVGKSGINTYRGALQVTDTGLLLWDSASFASTKKAGPEPLMRQENAYLRALAGTRQAFTKSGGERLILRDPPGDIYIEYIKVGP</sequence>
<dbReference type="InterPro" id="IPR053147">
    <property type="entry name" value="Hsp_HslJ-like"/>
</dbReference>
<evidence type="ECO:0000313" key="2">
    <source>
        <dbReference type="EMBL" id="MBB3060637.1"/>
    </source>
</evidence>
<organism evidence="2 3">
    <name type="scientific">Microbulbifer rhizosphaerae</name>
    <dbReference type="NCBI Taxonomy" id="1562603"/>
    <lineage>
        <taxon>Bacteria</taxon>
        <taxon>Pseudomonadati</taxon>
        <taxon>Pseudomonadota</taxon>
        <taxon>Gammaproteobacteria</taxon>
        <taxon>Cellvibrionales</taxon>
        <taxon>Microbulbiferaceae</taxon>
        <taxon>Microbulbifer</taxon>
    </lineage>
</organism>
<dbReference type="InterPro" id="IPR038670">
    <property type="entry name" value="HslJ-like_sf"/>
</dbReference>
<evidence type="ECO:0000259" key="1">
    <source>
        <dbReference type="Pfam" id="PF03724"/>
    </source>
</evidence>
<dbReference type="RefSeq" id="WP_183458183.1">
    <property type="nucleotide sequence ID" value="NZ_JACHWZ010000005.1"/>
</dbReference>
<reference evidence="2 3" key="1">
    <citation type="submission" date="2020-08" db="EMBL/GenBank/DDBJ databases">
        <title>Genomic Encyclopedia of Type Strains, Phase III (KMG-III): the genomes of soil and plant-associated and newly described type strains.</title>
        <authorList>
            <person name="Whitman W."/>
        </authorList>
    </citation>
    <scope>NUCLEOTIDE SEQUENCE [LARGE SCALE GENOMIC DNA]</scope>
    <source>
        <strain evidence="2 3">CECT 8799</strain>
    </source>
</reference>
<dbReference type="Gene3D" id="2.40.128.270">
    <property type="match status" value="1"/>
</dbReference>
<keyword evidence="2" id="KW-0346">Stress response</keyword>
<protein>
    <submittedName>
        <fullName evidence="2">Heat shock protein HslJ</fullName>
    </submittedName>
</protein>
<accession>A0A7W4WBH9</accession>
<dbReference type="PANTHER" id="PTHR35535">
    <property type="entry name" value="HEAT SHOCK PROTEIN HSLJ"/>
    <property type="match status" value="1"/>
</dbReference>
<name>A0A7W4WBH9_9GAMM</name>
<dbReference type="EMBL" id="JACHWZ010000005">
    <property type="protein sequence ID" value="MBB3060637.1"/>
    <property type="molecule type" value="Genomic_DNA"/>
</dbReference>
<comment type="caution">
    <text evidence="2">The sequence shown here is derived from an EMBL/GenBank/DDBJ whole genome shotgun (WGS) entry which is preliminary data.</text>
</comment>
<evidence type="ECO:0000313" key="3">
    <source>
        <dbReference type="Proteomes" id="UP000535937"/>
    </source>
</evidence>
<gene>
    <name evidence="2" type="ORF">FHS09_001456</name>
</gene>